<feature type="transmembrane region" description="Helical" evidence="1">
    <location>
        <begin position="100"/>
        <end position="124"/>
    </location>
</feature>
<feature type="transmembrane region" description="Helical" evidence="1">
    <location>
        <begin position="153"/>
        <end position="173"/>
    </location>
</feature>
<evidence type="ECO:0000313" key="3">
    <source>
        <dbReference type="EMBL" id="EGS19266.1"/>
    </source>
</evidence>
<dbReference type="PANTHER" id="PTHR23028">
    <property type="entry name" value="ACETYLTRANSFERASE"/>
    <property type="match status" value="1"/>
</dbReference>
<dbReference type="AlphaFoldDB" id="G0SCZ5"/>
<keyword evidence="4" id="KW-1185">Reference proteome</keyword>
<dbReference type="InterPro" id="IPR050879">
    <property type="entry name" value="Acyltransferase_3"/>
</dbReference>
<dbReference type="GO" id="GO:0016747">
    <property type="term" value="F:acyltransferase activity, transferring groups other than amino-acyl groups"/>
    <property type="evidence" value="ECO:0007669"/>
    <property type="project" value="InterPro"/>
</dbReference>
<organism evidence="4">
    <name type="scientific">Chaetomium thermophilum (strain DSM 1495 / CBS 144.50 / IMI 039719)</name>
    <name type="common">Thermochaetoides thermophila</name>
    <dbReference type="NCBI Taxonomy" id="759272"/>
    <lineage>
        <taxon>Eukaryota</taxon>
        <taxon>Fungi</taxon>
        <taxon>Dikarya</taxon>
        <taxon>Ascomycota</taxon>
        <taxon>Pezizomycotina</taxon>
        <taxon>Sordariomycetes</taxon>
        <taxon>Sordariomycetidae</taxon>
        <taxon>Sordariales</taxon>
        <taxon>Chaetomiaceae</taxon>
        <taxon>Thermochaetoides</taxon>
    </lineage>
</organism>
<accession>G0SCZ5</accession>
<proteinExistence type="predicted"/>
<dbReference type="RefSeq" id="XP_006696211.1">
    <property type="nucleotide sequence ID" value="XM_006696148.1"/>
</dbReference>
<dbReference type="OMA" id="QITWPWA"/>
<gene>
    <name evidence="3" type="ORF">CTHT_0058920</name>
</gene>
<evidence type="ECO:0000313" key="4">
    <source>
        <dbReference type="Proteomes" id="UP000008066"/>
    </source>
</evidence>
<dbReference type="HOGENOM" id="CLU_005679_13_5_1"/>
<sequence>MLLPAFQSSPGSGLHRFLAHHQTFARILRALLPSFVADYLFPEHKPTWKLHSTSYLDGLRGIAAFIVFICHFTENNFSYLTKSYGLNGEDKTSSFVQLPYFRVIFSGRPMVHIFFVISGFALSLKPLQALHARNPEKCYTALASSTFRRPFRLFGPCIVSTFIIMCLRQLGYIRKPEESWTLQFRHWRRAVHHQITWPWSWDKDLRPDYDVHLWTIPIEFAHSMLLFIVVLMLSRVRQGIRMAAVFGLILYCMTCGKWAAFEFLSGMLLAEWHILRSACQSDAQKTWENNAPSSTSTSHLLKRTFQTLLLATSLFIAGWPNRDADKTPGIRYFLSQTPRPFAPTVHPLAPQKFWFGLSAIAIVWCIGDIDPLRKAFESPLAQYAGRISYAVYIVHGAVEDLLKARLIGHPGRPAVGEIGSPGWKPAIAGTGVKGLVGVETAGQITVAWVIGLGVMGVWVVWAADVFWRGVDAPMVNFARKVEGVCLEEEGKQKREGSVLPA</sequence>
<dbReference type="EMBL" id="GL988045">
    <property type="protein sequence ID" value="EGS19266.1"/>
    <property type="molecule type" value="Genomic_DNA"/>
</dbReference>
<feature type="transmembrane region" description="Helical" evidence="1">
    <location>
        <begin position="211"/>
        <end position="233"/>
    </location>
</feature>
<evidence type="ECO:0000259" key="2">
    <source>
        <dbReference type="Pfam" id="PF01757"/>
    </source>
</evidence>
<name>G0SCZ5_CHATD</name>
<evidence type="ECO:0000256" key="1">
    <source>
        <dbReference type="SAM" id="Phobius"/>
    </source>
</evidence>
<reference evidence="3 4" key="1">
    <citation type="journal article" date="2011" name="Cell">
        <title>Insight into structure and assembly of the nuclear pore complex by utilizing the genome of a eukaryotic thermophile.</title>
        <authorList>
            <person name="Amlacher S."/>
            <person name="Sarges P."/>
            <person name="Flemming D."/>
            <person name="van Noort V."/>
            <person name="Kunze R."/>
            <person name="Devos D.P."/>
            <person name="Arumugam M."/>
            <person name="Bork P."/>
            <person name="Hurt E."/>
        </authorList>
    </citation>
    <scope>NUCLEOTIDE SEQUENCE [LARGE SCALE GENOMIC DNA]</scope>
    <source>
        <strain evidence="4">DSM 1495 / CBS 144.50 / IMI 039719</strain>
    </source>
</reference>
<keyword evidence="1" id="KW-0812">Transmembrane</keyword>
<dbReference type="Pfam" id="PF01757">
    <property type="entry name" value="Acyl_transf_3"/>
    <property type="match status" value="1"/>
</dbReference>
<dbReference type="STRING" id="759272.G0SCZ5"/>
<dbReference type="GeneID" id="18259930"/>
<feature type="transmembrane region" description="Helical" evidence="1">
    <location>
        <begin position="446"/>
        <end position="467"/>
    </location>
</feature>
<dbReference type="Proteomes" id="UP000008066">
    <property type="component" value="Unassembled WGS sequence"/>
</dbReference>
<protein>
    <recommendedName>
        <fullName evidence="2">Acyltransferase 3 domain-containing protein</fullName>
    </recommendedName>
</protein>
<keyword evidence="1" id="KW-0472">Membrane</keyword>
<dbReference type="InterPro" id="IPR002656">
    <property type="entry name" value="Acyl_transf_3_dom"/>
</dbReference>
<feature type="domain" description="Acyltransferase 3" evidence="2">
    <location>
        <begin position="55"/>
        <end position="462"/>
    </location>
</feature>
<dbReference type="PANTHER" id="PTHR23028:SF126">
    <property type="entry name" value="ACYLTRANSFERASE 3 DOMAIN-CONTAINING PROTEIN"/>
    <property type="match status" value="1"/>
</dbReference>
<dbReference type="OrthoDB" id="5819582at2759"/>
<dbReference type="eggNOG" id="ENOG502RYMZ">
    <property type="taxonomic scope" value="Eukaryota"/>
</dbReference>
<feature type="transmembrane region" description="Helical" evidence="1">
    <location>
        <begin position="245"/>
        <end position="270"/>
    </location>
</feature>
<dbReference type="KEGG" id="cthr:CTHT_0058920"/>
<keyword evidence="1" id="KW-1133">Transmembrane helix</keyword>